<evidence type="ECO:0000256" key="6">
    <source>
        <dbReference type="SAM" id="MobiDB-lite"/>
    </source>
</evidence>
<keyword evidence="8" id="KW-1185">Reference proteome</keyword>
<sequence length="437" mass="48253">MSSPPFLASSAAEINVNKGTTKSRVNDTWKRKARENPRRNFKEWTKATSFHRTMALDRSPWMKPPVLGLIQTSKCSRLNEMKKEAKSDRRIERRLVADYGSFYLRPLQLEISHSHVTYIQADAMFNMTTAQYIVNKTLSPHTAAKIAWNVGPPGNYLRAGSENGSSGMSSYQFVNSLASCYGGGQREGAGDYYTPQVQGGYYGGGGSPPATLPYSTQPYLHNNGAEHPYNSCSRLAGGSPRTPTPVSTTPSCKFATESSPQDLTTSHPQPPSPPESRASPQPSRHAPSPPTGAVPGQKPFQTNPPPQIYPWMRKVHVGQSEYQPYLAVPTPLLRAKNETAVNIHRNLVSVYGEGCMSIQMVRRWRSWFLEGRQNVHDDERSDRPVTATDNAAVAAVRNVVEVNRRVTIDEIMIRLPPGIEIGCSSIGTIMLDVLNLN</sequence>
<evidence type="ECO:0000256" key="2">
    <source>
        <dbReference type="ARBA" id="ARBA00022473"/>
    </source>
</evidence>
<evidence type="ECO:0000256" key="4">
    <source>
        <dbReference type="ARBA" id="ARBA00023155"/>
    </source>
</evidence>
<dbReference type="PANTHER" id="PTHR46060:SF1">
    <property type="entry name" value="MARINER MOS1 TRANSPOSASE-LIKE PROTEIN"/>
    <property type="match status" value="1"/>
</dbReference>
<evidence type="ECO:0000313" key="7">
    <source>
        <dbReference type="EMBL" id="UYV60556.1"/>
    </source>
</evidence>
<comment type="subcellular location">
    <subcellularLocation>
        <location evidence="1">Nucleus</location>
    </subcellularLocation>
</comment>
<keyword evidence="2" id="KW-0217">Developmental protein</keyword>
<reference evidence="7 8" key="1">
    <citation type="submission" date="2022-01" db="EMBL/GenBank/DDBJ databases">
        <title>A chromosomal length assembly of Cordylochernes scorpioides.</title>
        <authorList>
            <person name="Zeh D."/>
            <person name="Zeh J."/>
        </authorList>
    </citation>
    <scope>NUCLEOTIDE SEQUENCE [LARGE SCALE GENOMIC DNA]</scope>
    <source>
        <strain evidence="7">IN4F17</strain>
        <tissue evidence="7">Whole Body</tissue>
    </source>
</reference>
<dbReference type="InterPro" id="IPR001827">
    <property type="entry name" value="Homeobox_Antennapedia_CS"/>
</dbReference>
<name>A0ABY6JWZ7_9ARAC</name>
<dbReference type="EMBL" id="CP092863">
    <property type="protein sequence ID" value="UYV60556.1"/>
    <property type="molecule type" value="Genomic_DNA"/>
</dbReference>
<feature type="region of interest" description="Disordered" evidence="6">
    <location>
        <begin position="231"/>
        <end position="307"/>
    </location>
</feature>
<evidence type="ECO:0000256" key="1">
    <source>
        <dbReference type="ARBA" id="ARBA00004123"/>
    </source>
</evidence>
<organism evidence="7 8">
    <name type="scientific">Cordylochernes scorpioides</name>
    <dbReference type="NCBI Taxonomy" id="51811"/>
    <lineage>
        <taxon>Eukaryota</taxon>
        <taxon>Metazoa</taxon>
        <taxon>Ecdysozoa</taxon>
        <taxon>Arthropoda</taxon>
        <taxon>Chelicerata</taxon>
        <taxon>Arachnida</taxon>
        <taxon>Pseudoscorpiones</taxon>
        <taxon>Cheliferoidea</taxon>
        <taxon>Chernetidae</taxon>
        <taxon>Cordylochernes</taxon>
    </lineage>
</organism>
<evidence type="ECO:0000256" key="5">
    <source>
        <dbReference type="ARBA" id="ARBA00023242"/>
    </source>
</evidence>
<keyword evidence="5" id="KW-0539">Nucleus</keyword>
<protein>
    <submittedName>
        <fullName evidence="7">Uncharacterized protein</fullName>
    </submittedName>
</protein>
<proteinExistence type="predicted"/>
<feature type="compositionally biased region" description="Polar residues" evidence="6">
    <location>
        <begin position="256"/>
        <end position="267"/>
    </location>
</feature>
<evidence type="ECO:0000256" key="3">
    <source>
        <dbReference type="ARBA" id="ARBA00023125"/>
    </source>
</evidence>
<keyword evidence="4" id="KW-0371">Homeobox</keyword>
<dbReference type="Gene3D" id="1.10.10.1450">
    <property type="match status" value="1"/>
</dbReference>
<keyword evidence="3" id="KW-0238">DNA-binding</keyword>
<dbReference type="PANTHER" id="PTHR46060">
    <property type="entry name" value="MARINER MOS1 TRANSPOSASE-LIKE PROTEIN"/>
    <property type="match status" value="1"/>
</dbReference>
<accession>A0ABY6JWZ7</accession>
<feature type="region of interest" description="Disordered" evidence="6">
    <location>
        <begin position="1"/>
        <end position="34"/>
    </location>
</feature>
<feature type="compositionally biased region" description="Low complexity" evidence="6">
    <location>
        <begin position="239"/>
        <end position="251"/>
    </location>
</feature>
<feature type="compositionally biased region" description="Basic and acidic residues" evidence="6">
    <location>
        <begin position="24"/>
        <end position="34"/>
    </location>
</feature>
<gene>
    <name evidence="7" type="ORF">LAZ67_1001509</name>
</gene>
<dbReference type="PROSITE" id="PS00032">
    <property type="entry name" value="ANTENNAPEDIA"/>
    <property type="match status" value="1"/>
</dbReference>
<dbReference type="InterPro" id="IPR052709">
    <property type="entry name" value="Transposase-MT_Hybrid"/>
</dbReference>
<dbReference type="Proteomes" id="UP001235939">
    <property type="component" value="Chromosome 01"/>
</dbReference>
<evidence type="ECO:0000313" key="8">
    <source>
        <dbReference type="Proteomes" id="UP001235939"/>
    </source>
</evidence>